<protein>
    <submittedName>
        <fullName evidence="1">Uncharacterized protein</fullName>
    </submittedName>
</protein>
<evidence type="ECO:0000313" key="1">
    <source>
        <dbReference type="EMBL" id="GAA1952377.1"/>
    </source>
</evidence>
<sequence>MYGPESVKVISIRGEHPLRLRLIGPAGATFRIRNAGTVAPCTVTDEVRGLTPRADMPSNATSRYAIECRSAAPRRAVLLPEVQAGAFRYEFEVPIGRR</sequence>
<comment type="caution">
    <text evidence="1">The sequence shown here is derived from an EMBL/GenBank/DDBJ whole genome shotgun (WGS) entry which is preliminary data.</text>
</comment>
<reference evidence="2" key="1">
    <citation type="journal article" date="2019" name="Int. J. Syst. Evol. Microbiol.">
        <title>The Global Catalogue of Microorganisms (GCM) 10K type strain sequencing project: providing services to taxonomists for standard genome sequencing and annotation.</title>
        <authorList>
            <consortium name="The Broad Institute Genomics Platform"/>
            <consortium name="The Broad Institute Genome Sequencing Center for Infectious Disease"/>
            <person name="Wu L."/>
            <person name="Ma J."/>
        </authorList>
    </citation>
    <scope>NUCLEOTIDE SEQUENCE [LARGE SCALE GENOMIC DNA]</scope>
    <source>
        <strain evidence="2">JCM 15309</strain>
    </source>
</reference>
<proteinExistence type="predicted"/>
<organism evidence="1 2">
    <name type="scientific">Nocardioides panacihumi</name>
    <dbReference type="NCBI Taxonomy" id="400774"/>
    <lineage>
        <taxon>Bacteria</taxon>
        <taxon>Bacillati</taxon>
        <taxon>Actinomycetota</taxon>
        <taxon>Actinomycetes</taxon>
        <taxon>Propionibacteriales</taxon>
        <taxon>Nocardioidaceae</taxon>
        <taxon>Nocardioides</taxon>
    </lineage>
</organism>
<gene>
    <name evidence="1" type="ORF">GCM10009798_09550</name>
</gene>
<dbReference type="Proteomes" id="UP001500571">
    <property type="component" value="Unassembled WGS sequence"/>
</dbReference>
<name>A0ABP5BV13_9ACTN</name>
<evidence type="ECO:0000313" key="2">
    <source>
        <dbReference type="Proteomes" id="UP001500571"/>
    </source>
</evidence>
<keyword evidence="2" id="KW-1185">Reference proteome</keyword>
<dbReference type="EMBL" id="BAAAPB010000001">
    <property type="protein sequence ID" value="GAA1952377.1"/>
    <property type="molecule type" value="Genomic_DNA"/>
</dbReference>
<accession>A0ABP5BV13</accession>